<organism evidence="8 9">
    <name type="scientific">Candidatus Weimeria bifida</name>
    <dbReference type="NCBI Taxonomy" id="2599074"/>
    <lineage>
        <taxon>Bacteria</taxon>
        <taxon>Bacillati</taxon>
        <taxon>Bacillota</taxon>
        <taxon>Clostridia</taxon>
        <taxon>Lachnospirales</taxon>
        <taxon>Lachnospiraceae</taxon>
        <taxon>Candidatus Weimeria</taxon>
    </lineage>
</organism>
<feature type="transmembrane region" description="Helical" evidence="7">
    <location>
        <begin position="184"/>
        <end position="208"/>
    </location>
</feature>
<keyword evidence="6 7" id="KW-0472">Membrane</keyword>
<comment type="caution">
    <text evidence="8">The sequence shown here is derived from an EMBL/GenBank/DDBJ whole genome shotgun (WGS) entry which is preliminary data.</text>
</comment>
<feature type="transmembrane region" description="Helical" evidence="7">
    <location>
        <begin position="220"/>
        <end position="244"/>
    </location>
</feature>
<dbReference type="GO" id="GO:0006605">
    <property type="term" value="P:protein targeting"/>
    <property type="evidence" value="ECO:0007669"/>
    <property type="project" value="InterPro"/>
</dbReference>
<evidence type="ECO:0000256" key="5">
    <source>
        <dbReference type="ARBA" id="ARBA00022989"/>
    </source>
</evidence>
<keyword evidence="4 7" id="KW-0812">Transmembrane</keyword>
<dbReference type="AlphaFoldDB" id="A0A6N7J0M8"/>
<evidence type="ECO:0000313" key="9">
    <source>
        <dbReference type="Proteomes" id="UP000460257"/>
    </source>
</evidence>
<keyword evidence="9" id="KW-1185">Reference proteome</keyword>
<dbReference type="InterPro" id="IPR002010">
    <property type="entry name" value="T3SS_IM_R"/>
</dbReference>
<keyword evidence="8" id="KW-0966">Cell projection</keyword>
<reference evidence="8" key="1">
    <citation type="journal article" date="2020" name="Appl. Environ. Microbiol.">
        <title>Medium-Chain Fatty Acid Synthesis by 'Candidatus Weimeria bifida' gen. nov., sp. nov., and 'Candidatus Pseudoramibacter fermentans' sp. nov.</title>
        <authorList>
            <person name="Scarborough M.J."/>
            <person name="Myers K.S."/>
            <person name="Donohue T.J."/>
            <person name="Noguera D.R."/>
        </authorList>
    </citation>
    <scope>NUCLEOTIDE SEQUENCE</scope>
    <source>
        <strain evidence="8">LCO1.1</strain>
    </source>
</reference>
<feature type="transmembrane region" description="Helical" evidence="7">
    <location>
        <begin position="13"/>
        <end position="32"/>
    </location>
</feature>
<feature type="transmembrane region" description="Helical" evidence="7">
    <location>
        <begin position="78"/>
        <end position="98"/>
    </location>
</feature>
<accession>A0A6N7J0M8</accession>
<keyword evidence="5 7" id="KW-1133">Transmembrane helix</keyword>
<dbReference type="GO" id="GO:0005886">
    <property type="term" value="C:plasma membrane"/>
    <property type="evidence" value="ECO:0007669"/>
    <property type="project" value="UniProtKB-SubCell"/>
</dbReference>
<comment type="similarity">
    <text evidence="2">Belongs to the FliR/MopE/SpaR family.</text>
</comment>
<dbReference type="Pfam" id="PF01311">
    <property type="entry name" value="Bac_export_1"/>
    <property type="match status" value="1"/>
</dbReference>
<protein>
    <submittedName>
        <fullName evidence="8">Flagellar biosynthetic protein FliR</fullName>
    </submittedName>
</protein>
<keyword evidence="8" id="KW-0282">Flagellum</keyword>
<feature type="transmembrane region" description="Helical" evidence="7">
    <location>
        <begin position="44"/>
        <end position="72"/>
    </location>
</feature>
<evidence type="ECO:0000256" key="3">
    <source>
        <dbReference type="ARBA" id="ARBA00022475"/>
    </source>
</evidence>
<evidence type="ECO:0000256" key="4">
    <source>
        <dbReference type="ARBA" id="ARBA00022692"/>
    </source>
</evidence>
<feature type="transmembrane region" description="Helical" evidence="7">
    <location>
        <begin position="119"/>
        <end position="138"/>
    </location>
</feature>
<evidence type="ECO:0000256" key="2">
    <source>
        <dbReference type="ARBA" id="ARBA00009772"/>
    </source>
</evidence>
<gene>
    <name evidence="8" type="ORF">FRC54_05700</name>
</gene>
<dbReference type="PRINTS" id="PR00953">
    <property type="entry name" value="TYPE3IMRPROT"/>
</dbReference>
<name>A0A6N7J0M8_9FIRM</name>
<evidence type="ECO:0000313" key="8">
    <source>
        <dbReference type="EMBL" id="MQN01409.1"/>
    </source>
</evidence>
<keyword evidence="8" id="KW-0969">Cilium</keyword>
<dbReference type="PANTHER" id="PTHR30065:SF1">
    <property type="entry name" value="SURFACE PRESENTATION OF ANTIGENS PROTEIN SPAR"/>
    <property type="match status" value="1"/>
</dbReference>
<evidence type="ECO:0000256" key="7">
    <source>
        <dbReference type="SAM" id="Phobius"/>
    </source>
</evidence>
<proteinExistence type="inferred from homology"/>
<evidence type="ECO:0000256" key="6">
    <source>
        <dbReference type="ARBA" id="ARBA00023136"/>
    </source>
</evidence>
<dbReference type="EMBL" id="VOGC01000006">
    <property type="protein sequence ID" value="MQN01409.1"/>
    <property type="molecule type" value="Genomic_DNA"/>
</dbReference>
<dbReference type="Proteomes" id="UP000460257">
    <property type="component" value="Unassembled WGS sequence"/>
</dbReference>
<sequence length="259" mass="28920">MVNYTFNLYQIEYFLLVFVRISCFVFTAPFFSMRGVPSQTKIGFAGLMALMMIETMPANEVSYTGVIGYAVIVFKEAATGLLLGFSASIANYIVMFAGNIMDMDIGFAMVTEFDISSNAQVTITANMYYYFVLLLLLVGGAHRFLIRALADSFTLIPLGGAVFRREMMLASVISYMRNMFVLGFRIMLPVFSVMLVLNVVLGIMAKVAPQMNMFSVGVQIKILAAFAVMYLVTFLFPEVVDMIYEQMKINLRNFAGGLH</sequence>
<evidence type="ECO:0000256" key="1">
    <source>
        <dbReference type="ARBA" id="ARBA00004651"/>
    </source>
</evidence>
<keyword evidence="3" id="KW-1003">Cell membrane</keyword>
<comment type="subcellular location">
    <subcellularLocation>
        <location evidence="1">Cell membrane</location>
        <topology evidence="1">Multi-pass membrane protein</topology>
    </subcellularLocation>
</comment>
<dbReference type="PANTHER" id="PTHR30065">
    <property type="entry name" value="FLAGELLAR BIOSYNTHETIC PROTEIN FLIR"/>
    <property type="match status" value="1"/>
</dbReference>